<evidence type="ECO:0000313" key="1">
    <source>
        <dbReference type="EMBL" id="ELZ10002.1"/>
    </source>
</evidence>
<evidence type="ECO:0000313" key="2">
    <source>
        <dbReference type="Proteomes" id="UP000011591"/>
    </source>
</evidence>
<comment type="caution">
    <text evidence="1">The sequence shown here is derived from an EMBL/GenBank/DDBJ whole genome shotgun (WGS) entry which is preliminary data.</text>
</comment>
<name>M0BHU0_9EURY</name>
<keyword evidence="2" id="KW-1185">Reference proteome</keyword>
<dbReference type="EMBL" id="AOIP01000009">
    <property type="protein sequence ID" value="ELZ10002.1"/>
    <property type="molecule type" value="Genomic_DNA"/>
</dbReference>
<reference evidence="1 2" key="1">
    <citation type="journal article" date="2014" name="PLoS Genet.">
        <title>Phylogenetically driven sequencing of extremely halophilic archaea reveals strategies for static and dynamic osmo-response.</title>
        <authorList>
            <person name="Becker E.A."/>
            <person name="Seitzer P.M."/>
            <person name="Tritt A."/>
            <person name="Larsen D."/>
            <person name="Krusor M."/>
            <person name="Yao A.I."/>
            <person name="Wu D."/>
            <person name="Madern D."/>
            <person name="Eisen J.A."/>
            <person name="Darling A.E."/>
            <person name="Facciotti M.T."/>
        </authorList>
    </citation>
    <scope>NUCLEOTIDE SEQUENCE [LARGE SCALE GENOMIC DNA]</scope>
    <source>
        <strain evidence="1 2">DSM 13077</strain>
    </source>
</reference>
<dbReference type="Proteomes" id="UP000011591">
    <property type="component" value="Unassembled WGS sequence"/>
</dbReference>
<proteinExistence type="predicted"/>
<gene>
    <name evidence="1" type="ORF">C480_01677</name>
</gene>
<accession>M0BHU0</accession>
<organism evidence="1 2">
    <name type="scientific">Natrialba aegyptia DSM 13077</name>
    <dbReference type="NCBI Taxonomy" id="1227491"/>
    <lineage>
        <taxon>Archaea</taxon>
        <taxon>Methanobacteriati</taxon>
        <taxon>Methanobacteriota</taxon>
        <taxon>Stenosarchaea group</taxon>
        <taxon>Halobacteria</taxon>
        <taxon>Halobacteriales</taxon>
        <taxon>Natrialbaceae</taxon>
        <taxon>Natrialba</taxon>
    </lineage>
</organism>
<protein>
    <submittedName>
        <fullName evidence="1">Uncharacterized protein</fullName>
    </submittedName>
</protein>
<sequence>MCCLLLVNIMYQSVDEFIDGNWGSHVCKEREEFFIGVGNRSRSGVGSVVAVGVSVRVTVCRWSRP</sequence>
<dbReference type="AlphaFoldDB" id="M0BHU0"/>